<feature type="non-terminal residue" evidence="1">
    <location>
        <position position="246"/>
    </location>
</feature>
<dbReference type="EMBL" id="KZ824694">
    <property type="protein sequence ID" value="RAK72499.1"/>
    <property type="molecule type" value="Genomic_DNA"/>
</dbReference>
<dbReference type="RefSeq" id="XP_040796511.1">
    <property type="nucleotide sequence ID" value="XM_040941762.1"/>
</dbReference>
<accession>A0A8G1VWZ8</accession>
<keyword evidence="2" id="KW-1185">Reference proteome</keyword>
<dbReference type="AlphaFoldDB" id="A0A8G1VWZ8"/>
<dbReference type="VEuPathDB" id="FungiDB:BO72DRAFT_389354"/>
<dbReference type="OrthoDB" id="5401170at2759"/>
<gene>
    <name evidence="1" type="ORF">BO72DRAFT_389354</name>
</gene>
<dbReference type="GeneID" id="63859095"/>
<name>A0A8G1VWZ8_9EURO</name>
<dbReference type="SUPFAM" id="SSF56112">
    <property type="entry name" value="Protein kinase-like (PK-like)"/>
    <property type="match status" value="1"/>
</dbReference>
<organism evidence="1 2">
    <name type="scientific">Aspergillus fijiensis CBS 313.89</name>
    <dbReference type="NCBI Taxonomy" id="1448319"/>
    <lineage>
        <taxon>Eukaryota</taxon>
        <taxon>Fungi</taxon>
        <taxon>Dikarya</taxon>
        <taxon>Ascomycota</taxon>
        <taxon>Pezizomycotina</taxon>
        <taxon>Eurotiomycetes</taxon>
        <taxon>Eurotiomycetidae</taxon>
        <taxon>Eurotiales</taxon>
        <taxon>Aspergillaceae</taxon>
        <taxon>Aspergillus</taxon>
    </lineage>
</organism>
<evidence type="ECO:0000313" key="1">
    <source>
        <dbReference type="EMBL" id="RAK72499.1"/>
    </source>
</evidence>
<evidence type="ECO:0000313" key="2">
    <source>
        <dbReference type="Proteomes" id="UP000249789"/>
    </source>
</evidence>
<proteinExistence type="predicted"/>
<sequence length="246" mass="28550">DITWFDEDDLLGTEMSFPSGSAWRLESEIYEHIYYEEQSECEALGIHSEARGVFSCSKVSWSGPPTAVIKIRQQIPWWKTATKTPEIRDKQASSEIPRAFSSEIEALSHLMKAGCSSTPFLLSWKKDQQTIDEWVPGGYKLSILMEKLPGSNPGDSLFSGQMPRDERDEAFKAAWLETVRCGVIHGDGSINNLLWDRESERYYLVDWEYWRFSKETTRWEDRLYVRWNLAHDGPSHILFDMPGWRL</sequence>
<dbReference type="Proteomes" id="UP000249789">
    <property type="component" value="Unassembled WGS sequence"/>
</dbReference>
<protein>
    <submittedName>
        <fullName evidence="1">Uncharacterized protein</fullName>
    </submittedName>
</protein>
<dbReference type="InterPro" id="IPR011009">
    <property type="entry name" value="Kinase-like_dom_sf"/>
</dbReference>
<reference evidence="1 2" key="1">
    <citation type="submission" date="2018-02" db="EMBL/GenBank/DDBJ databases">
        <title>The genomes of Aspergillus section Nigri reveals drivers in fungal speciation.</title>
        <authorList>
            <consortium name="DOE Joint Genome Institute"/>
            <person name="Vesth T.C."/>
            <person name="Nybo J."/>
            <person name="Theobald S."/>
            <person name="Brandl J."/>
            <person name="Frisvad J.C."/>
            <person name="Nielsen K.F."/>
            <person name="Lyhne E.K."/>
            <person name="Kogle M.E."/>
            <person name="Kuo A."/>
            <person name="Riley R."/>
            <person name="Clum A."/>
            <person name="Nolan M."/>
            <person name="Lipzen A."/>
            <person name="Salamov A."/>
            <person name="Henrissat B."/>
            <person name="Wiebenga A."/>
            <person name="De vries R.P."/>
            <person name="Grigoriev I.V."/>
            <person name="Mortensen U.H."/>
            <person name="Andersen M.R."/>
            <person name="Baker S.E."/>
        </authorList>
    </citation>
    <scope>NUCLEOTIDE SEQUENCE [LARGE SCALE GENOMIC DNA]</scope>
    <source>
        <strain evidence="1 2">CBS 313.89</strain>
    </source>
</reference>